<dbReference type="AlphaFoldDB" id="A0A4Q0AJE1"/>
<evidence type="ECO:0000313" key="1">
    <source>
        <dbReference type="EMBL" id="RWZ79656.1"/>
    </source>
</evidence>
<evidence type="ECO:0000313" key="2">
    <source>
        <dbReference type="Proteomes" id="UP000289269"/>
    </source>
</evidence>
<name>A0A4Q0AJE1_9BACT</name>
<protein>
    <recommendedName>
        <fullName evidence="3">Alpha/beta hydrolase</fullName>
    </recommendedName>
</protein>
<organism evidence="1 2">
    <name type="scientific">Candidatus Chaera renei</name>
    <dbReference type="NCBI Taxonomy" id="2506947"/>
    <lineage>
        <taxon>Bacteria</taxon>
        <taxon>Candidatus Saccharimonadota</taxon>
        <taxon>Candidatus Saccharimonadia</taxon>
        <taxon>Candidatus Saccharimonadales</taxon>
        <taxon>Candidatus Saccharimonadaceae</taxon>
        <taxon>Candidatus Chaera</taxon>
    </lineage>
</organism>
<keyword evidence="2" id="KW-1185">Reference proteome</keyword>
<dbReference type="Proteomes" id="UP000289269">
    <property type="component" value="Unassembled WGS sequence"/>
</dbReference>
<proteinExistence type="predicted"/>
<evidence type="ECO:0008006" key="3">
    <source>
        <dbReference type="Google" id="ProtNLM"/>
    </source>
</evidence>
<comment type="caution">
    <text evidence="1">The sequence shown here is derived from an EMBL/GenBank/DDBJ whole genome shotgun (WGS) entry which is preliminary data.</text>
</comment>
<gene>
    <name evidence="1" type="ORF">EOT04_00880</name>
</gene>
<sequence>MSRQISPDFVPDRQAAATEAQLAPLSRRRFIKNLFAVTASAVLLKGIDRGSGDILWQRDRTEIGYTYRPGFYRDSRSIWLVAGGYNVFDTRPIAGALTPSLSKTAPVGYINYAENGLSTNELGQSILDFANRHKINELNLYLHSMAGTIFVDTYTKIRHELALRNVAINNLLLDCSPYNVFDVKNDKRQAAELMARLGNWWQDPGVISKFSIEAINKVSERLSRQTAFTAWQMLREAGRNATSGASPRTSQDELELLSTLPVYDNLFARVGQVCFIGPSNPQDDQTVDRDLAIAHWRKITGGNLQVILLDDIHHADPTRFASKYNQAISYYLWRQSNRPRGMN</sequence>
<dbReference type="EMBL" id="SCKW01000005">
    <property type="protein sequence ID" value="RWZ79656.1"/>
    <property type="molecule type" value="Genomic_DNA"/>
</dbReference>
<reference evidence="1" key="1">
    <citation type="submission" date="2019-01" db="EMBL/GenBank/DDBJ databases">
        <title>Genomic signatures and co-occurrence patterns of the ultra-small Saccharimodia (Patescibacteria phylum) suggest a symbiotic lifestyle.</title>
        <authorList>
            <person name="Lemos L."/>
            <person name="Medeiros J."/>
            <person name="Andreote F."/>
            <person name="Fernandes G."/>
            <person name="Varani A."/>
            <person name="Oliveira G."/>
            <person name="Pylro V."/>
        </authorList>
    </citation>
    <scope>NUCLEOTIDE SEQUENCE [LARGE SCALE GENOMIC DNA]</scope>
    <source>
        <strain evidence="1">AMD01</strain>
    </source>
</reference>
<accession>A0A4Q0AJE1</accession>